<dbReference type="PANTHER" id="PTHR46019:SF4">
    <property type="entry name" value="BPI FOLD-CONTAINING FAMILY B MEMBER 4"/>
    <property type="match status" value="1"/>
</dbReference>
<dbReference type="InterPro" id="IPR001124">
    <property type="entry name" value="Lipid-bd_serum_glycop_C"/>
</dbReference>
<evidence type="ECO:0000256" key="1">
    <source>
        <dbReference type="SAM" id="SignalP"/>
    </source>
</evidence>
<sequence length="503" mass="50518">MKMVTFWAVLLLCGLLSSSQSTGGLPASSLVQLDINSLQNALGTSMGQENPLDNLVGQVLGGGGGGGEGLLGNILGGGGGGGGLLGNNGLLGTGLLGGNGGLLGGNGGLLGGNGGLLGSNGALIGLKVTSASPLQLSLTVMPPNKIGISLSTNLKIKADLLGGQLLGLDVAVNITGSSRLVQDPNQPARIVASDDCNVQIKVGSSLLSGLINTVSNVLNNALPAVLCPVLTLATGLLNGLIGTVDGVHPVEGVGSVEYLLGNILQSSGDKLMLDLDVGLLDSSGNKVPLPPMNSITLPPTRPGDHTSRVLLNTELISSLIDLHVKKGSFNRDITGEGSSSLAASALQSVLPEGTLPANSVLKVSINTGETPLVTVENTDINVKLPVDVTVSAQTDSGLVPLFAADADIDLKGRIKVTGDTVGVNLSLERLSVRVSSSQIGDIDANLLKDSVLNLLTNDYLPSLNGMLSNILPLPHFGNMDYASGAVGSAGNAISVDLLPVAAK</sequence>
<dbReference type="GeneID" id="110090907"/>
<feature type="domain" description="Lipid-binding serum glycoprotein C-terminal" evidence="2">
    <location>
        <begin position="303"/>
        <end position="497"/>
    </location>
</feature>
<dbReference type="Pfam" id="PF02886">
    <property type="entry name" value="LBP_BPI_CETP_C"/>
    <property type="match status" value="1"/>
</dbReference>
<gene>
    <name evidence="4" type="primary">LOC110090907</name>
</gene>
<dbReference type="PANTHER" id="PTHR46019">
    <property type="entry name" value="BPI FOLD-CONTAINING FAMILY B MEMBER 4-RELATED"/>
    <property type="match status" value="1"/>
</dbReference>
<dbReference type="Gene3D" id="3.15.20.10">
    <property type="entry name" value="Bactericidal permeability-increasing protein, domain 2"/>
    <property type="match status" value="1"/>
</dbReference>
<reference evidence="4" key="1">
    <citation type="submission" date="2025-08" db="UniProtKB">
        <authorList>
            <consortium name="RefSeq"/>
        </authorList>
    </citation>
    <scope>IDENTIFICATION</scope>
</reference>
<evidence type="ECO:0000259" key="2">
    <source>
        <dbReference type="SMART" id="SM00329"/>
    </source>
</evidence>
<dbReference type="AlphaFoldDB" id="A0A6J0VDZ2"/>
<protein>
    <submittedName>
        <fullName evidence="4">BPI fold-containing family B member 3-like</fullName>
    </submittedName>
</protein>
<dbReference type="RefSeq" id="XP_020670443.2">
    <property type="nucleotide sequence ID" value="XM_020814784.2"/>
</dbReference>
<dbReference type="OrthoDB" id="9831346at2759"/>
<dbReference type="InterPro" id="IPR017943">
    <property type="entry name" value="Bactericidal_perm-incr_a/b_dom"/>
</dbReference>
<dbReference type="Proteomes" id="UP001652642">
    <property type="component" value="Chromosome 4"/>
</dbReference>
<keyword evidence="1" id="KW-0732">Signal</keyword>
<evidence type="ECO:0000313" key="3">
    <source>
        <dbReference type="Proteomes" id="UP001652642"/>
    </source>
</evidence>
<evidence type="ECO:0000313" key="4">
    <source>
        <dbReference type="RefSeq" id="XP_020670443.2"/>
    </source>
</evidence>
<dbReference type="KEGG" id="pvt:110090907"/>
<dbReference type="Gene3D" id="3.15.10.10">
    <property type="entry name" value="Bactericidal permeability-increasing protein, domain 1"/>
    <property type="match status" value="1"/>
</dbReference>
<dbReference type="SUPFAM" id="SSF55394">
    <property type="entry name" value="Bactericidal permeability-increasing protein, BPI"/>
    <property type="match status" value="2"/>
</dbReference>
<dbReference type="SMART" id="SM00329">
    <property type="entry name" value="BPI2"/>
    <property type="match status" value="1"/>
</dbReference>
<feature type="chain" id="PRO_5047237083" evidence="1">
    <location>
        <begin position="22"/>
        <end position="503"/>
    </location>
</feature>
<proteinExistence type="predicted"/>
<dbReference type="InterPro" id="IPR017942">
    <property type="entry name" value="Lipid-bd_serum_glycop_N"/>
</dbReference>
<dbReference type="GO" id="GO:0008289">
    <property type="term" value="F:lipid binding"/>
    <property type="evidence" value="ECO:0007669"/>
    <property type="project" value="InterPro"/>
</dbReference>
<feature type="signal peptide" evidence="1">
    <location>
        <begin position="1"/>
        <end position="21"/>
    </location>
</feature>
<dbReference type="Pfam" id="PF01273">
    <property type="entry name" value="LBP_BPI_CETP"/>
    <property type="match status" value="1"/>
</dbReference>
<dbReference type="InterPro" id="IPR051660">
    <property type="entry name" value="BPI_fold-BPI/LBP"/>
</dbReference>
<accession>A0A6J0VDZ2</accession>
<organism evidence="3 4">
    <name type="scientific">Pogona vitticeps</name>
    <name type="common">central bearded dragon</name>
    <dbReference type="NCBI Taxonomy" id="103695"/>
    <lineage>
        <taxon>Eukaryota</taxon>
        <taxon>Metazoa</taxon>
        <taxon>Chordata</taxon>
        <taxon>Craniata</taxon>
        <taxon>Vertebrata</taxon>
        <taxon>Euteleostomi</taxon>
        <taxon>Lepidosauria</taxon>
        <taxon>Squamata</taxon>
        <taxon>Bifurcata</taxon>
        <taxon>Unidentata</taxon>
        <taxon>Episquamata</taxon>
        <taxon>Toxicofera</taxon>
        <taxon>Iguania</taxon>
        <taxon>Acrodonta</taxon>
        <taxon>Agamidae</taxon>
        <taxon>Amphibolurinae</taxon>
        <taxon>Pogona</taxon>
    </lineage>
</organism>
<name>A0A6J0VDZ2_9SAUR</name>
<keyword evidence="3" id="KW-1185">Reference proteome</keyword>